<dbReference type="Gene3D" id="1.10.260.40">
    <property type="entry name" value="lambda repressor-like DNA-binding domains"/>
    <property type="match status" value="1"/>
</dbReference>
<dbReference type="Pfam" id="PF01381">
    <property type="entry name" value="HTH_3"/>
    <property type="match status" value="1"/>
</dbReference>
<evidence type="ECO:0000313" key="2">
    <source>
        <dbReference type="EMBL" id="GGF99384.1"/>
    </source>
</evidence>
<evidence type="ECO:0000313" key="3">
    <source>
        <dbReference type="Proteomes" id="UP000636949"/>
    </source>
</evidence>
<name>A0A8J2Z4X0_9GAMM</name>
<protein>
    <recommendedName>
        <fullName evidence="1">HTH cro/C1-type domain-containing protein</fullName>
    </recommendedName>
</protein>
<gene>
    <name evidence="2" type="ORF">GCM10010995_15820</name>
</gene>
<sequence>MRMNINAYSHLKEMLGERLTLAMAVRSIRETDNISQGDMAKQLNVTQAYLSDIENRRKMISPKKAAEIADILGQSQKQFIRLAIQDLLDRDGLHYDVDLHDVA</sequence>
<dbReference type="SUPFAM" id="SSF47413">
    <property type="entry name" value="lambda repressor-like DNA-binding domains"/>
    <property type="match status" value="1"/>
</dbReference>
<dbReference type="AlphaFoldDB" id="A0A8J2Z4X0"/>
<feature type="domain" description="HTH cro/C1-type" evidence="1">
    <location>
        <begin position="25"/>
        <end position="79"/>
    </location>
</feature>
<proteinExistence type="predicted"/>
<dbReference type="Proteomes" id="UP000636949">
    <property type="component" value="Unassembled WGS sequence"/>
</dbReference>
<keyword evidence="3" id="KW-1185">Reference proteome</keyword>
<comment type="caution">
    <text evidence="2">The sequence shown here is derived from an EMBL/GenBank/DDBJ whole genome shotgun (WGS) entry which is preliminary data.</text>
</comment>
<reference evidence="2" key="1">
    <citation type="journal article" date="2014" name="Int. J. Syst. Evol. Microbiol.">
        <title>Complete genome sequence of Corynebacterium casei LMG S-19264T (=DSM 44701T), isolated from a smear-ripened cheese.</title>
        <authorList>
            <consortium name="US DOE Joint Genome Institute (JGI-PGF)"/>
            <person name="Walter F."/>
            <person name="Albersmeier A."/>
            <person name="Kalinowski J."/>
            <person name="Ruckert C."/>
        </authorList>
    </citation>
    <scope>NUCLEOTIDE SEQUENCE</scope>
    <source>
        <strain evidence="2">CGMCC 1.15758</strain>
    </source>
</reference>
<dbReference type="InterPro" id="IPR001387">
    <property type="entry name" value="Cro/C1-type_HTH"/>
</dbReference>
<dbReference type="SMART" id="SM00530">
    <property type="entry name" value="HTH_XRE"/>
    <property type="match status" value="1"/>
</dbReference>
<dbReference type="PROSITE" id="PS50943">
    <property type="entry name" value="HTH_CROC1"/>
    <property type="match status" value="1"/>
</dbReference>
<evidence type="ECO:0000259" key="1">
    <source>
        <dbReference type="PROSITE" id="PS50943"/>
    </source>
</evidence>
<dbReference type="EMBL" id="BMJS01000016">
    <property type="protein sequence ID" value="GGF99384.1"/>
    <property type="molecule type" value="Genomic_DNA"/>
</dbReference>
<reference evidence="2" key="2">
    <citation type="submission" date="2020-09" db="EMBL/GenBank/DDBJ databases">
        <authorList>
            <person name="Sun Q."/>
            <person name="Zhou Y."/>
        </authorList>
    </citation>
    <scope>NUCLEOTIDE SEQUENCE</scope>
    <source>
        <strain evidence="2">CGMCC 1.15758</strain>
    </source>
</reference>
<dbReference type="InterPro" id="IPR010982">
    <property type="entry name" value="Lambda_DNA-bd_dom_sf"/>
</dbReference>
<accession>A0A8J2Z4X0</accession>
<organism evidence="2 3">
    <name type="scientific">Cysteiniphilum litorale</name>
    <dbReference type="NCBI Taxonomy" id="2056700"/>
    <lineage>
        <taxon>Bacteria</taxon>
        <taxon>Pseudomonadati</taxon>
        <taxon>Pseudomonadota</taxon>
        <taxon>Gammaproteobacteria</taxon>
        <taxon>Thiotrichales</taxon>
        <taxon>Fastidiosibacteraceae</taxon>
        <taxon>Cysteiniphilum</taxon>
    </lineage>
</organism>
<dbReference type="GO" id="GO:0003677">
    <property type="term" value="F:DNA binding"/>
    <property type="evidence" value="ECO:0007669"/>
    <property type="project" value="InterPro"/>
</dbReference>
<dbReference type="CDD" id="cd00093">
    <property type="entry name" value="HTH_XRE"/>
    <property type="match status" value="1"/>
</dbReference>